<dbReference type="GeneID" id="70133043"/>
<gene>
    <name evidence="2" type="ORF">BKA67DRAFT_584613</name>
</gene>
<reference evidence="2" key="1">
    <citation type="journal article" date="2021" name="Nat. Commun.">
        <title>Genetic determinants of endophytism in the Arabidopsis root mycobiome.</title>
        <authorList>
            <person name="Mesny F."/>
            <person name="Miyauchi S."/>
            <person name="Thiergart T."/>
            <person name="Pickel B."/>
            <person name="Atanasova L."/>
            <person name="Karlsson M."/>
            <person name="Huettel B."/>
            <person name="Barry K.W."/>
            <person name="Haridas S."/>
            <person name="Chen C."/>
            <person name="Bauer D."/>
            <person name="Andreopoulos W."/>
            <person name="Pangilinan J."/>
            <person name="LaButti K."/>
            <person name="Riley R."/>
            <person name="Lipzen A."/>
            <person name="Clum A."/>
            <person name="Drula E."/>
            <person name="Henrissat B."/>
            <person name="Kohler A."/>
            <person name="Grigoriev I.V."/>
            <person name="Martin F.M."/>
            <person name="Hacquard S."/>
        </authorList>
    </citation>
    <scope>NUCLEOTIDE SEQUENCE</scope>
    <source>
        <strain evidence="2">MPI-SDFR-AT-0073</strain>
    </source>
</reference>
<evidence type="ECO:0000313" key="2">
    <source>
        <dbReference type="EMBL" id="KAH6645240.1"/>
    </source>
</evidence>
<keyword evidence="3" id="KW-1185">Reference proteome</keyword>
<dbReference type="EMBL" id="JAGPXC010000011">
    <property type="protein sequence ID" value="KAH6645240.1"/>
    <property type="molecule type" value="Genomic_DNA"/>
</dbReference>
<dbReference type="OrthoDB" id="4734761at2759"/>
<proteinExistence type="predicted"/>
<feature type="region of interest" description="Disordered" evidence="1">
    <location>
        <begin position="70"/>
        <end position="108"/>
    </location>
</feature>
<accession>A0A9P8RL10</accession>
<protein>
    <submittedName>
        <fullName evidence="2">Uncharacterized protein</fullName>
    </submittedName>
</protein>
<dbReference type="RefSeq" id="XP_045951754.1">
    <property type="nucleotide sequence ID" value="XM_046104152.1"/>
</dbReference>
<comment type="caution">
    <text evidence="2">The sequence shown here is derived from an EMBL/GenBank/DDBJ whole genome shotgun (WGS) entry which is preliminary data.</text>
</comment>
<dbReference type="Proteomes" id="UP000758603">
    <property type="component" value="Unassembled WGS sequence"/>
</dbReference>
<feature type="compositionally biased region" description="Acidic residues" evidence="1">
    <location>
        <begin position="79"/>
        <end position="93"/>
    </location>
</feature>
<name>A0A9P8RL10_9PEZI</name>
<dbReference type="AlphaFoldDB" id="A0A9P8RL10"/>
<evidence type="ECO:0000256" key="1">
    <source>
        <dbReference type="SAM" id="MobiDB-lite"/>
    </source>
</evidence>
<evidence type="ECO:0000313" key="3">
    <source>
        <dbReference type="Proteomes" id="UP000758603"/>
    </source>
</evidence>
<sequence length="231" mass="26615">MFKFNHITHRNQFEEYSSDKNTSHSQVAIYNEDDLSHLLFLGPADHDNHIIINKVEQSEPETPVESPLVLDTHDHTSDDESAILSDLEEESDLEIPPSPSRRRGGTMSISGDDFEFPVFLGRQDEPETHPAPLRPALRRCKPDAAQGLEKETSRHVHMATPEHHVSSIEGSMMSWWPAPMEDVEYDWEEERKAQATIPLEQHVSEVQGVLMSWWPAPAEMLQHDWNERFYE</sequence>
<organism evidence="2 3">
    <name type="scientific">Truncatella angustata</name>
    <dbReference type="NCBI Taxonomy" id="152316"/>
    <lineage>
        <taxon>Eukaryota</taxon>
        <taxon>Fungi</taxon>
        <taxon>Dikarya</taxon>
        <taxon>Ascomycota</taxon>
        <taxon>Pezizomycotina</taxon>
        <taxon>Sordariomycetes</taxon>
        <taxon>Xylariomycetidae</taxon>
        <taxon>Amphisphaeriales</taxon>
        <taxon>Sporocadaceae</taxon>
        <taxon>Truncatella</taxon>
    </lineage>
</organism>